<sequence length="182" mass="21640">MNFLELFSPYIPEQNGVAERKNKTIIEAARTMLNVLVFFKNFWSEAVRIACYTQNRSIIVKRHDKTPYEISRIYDISYFYVFGCPVFIHNHKDYLGKFDAKADDGYFLKNSFVSKAFRIFNTRRQQVEETYHVIFDESMKGIRFTNTPIDEIRIDDSSRYPPDEFIHEDDPSRQYQANSDIL</sequence>
<name>A0A699HS97_TANCI</name>
<accession>A0A699HS97</accession>
<organism evidence="3">
    <name type="scientific">Tanacetum cinerariifolium</name>
    <name type="common">Dalmatian daisy</name>
    <name type="synonym">Chrysanthemum cinerariifolium</name>
    <dbReference type="NCBI Taxonomy" id="118510"/>
    <lineage>
        <taxon>Eukaryota</taxon>
        <taxon>Viridiplantae</taxon>
        <taxon>Streptophyta</taxon>
        <taxon>Embryophyta</taxon>
        <taxon>Tracheophyta</taxon>
        <taxon>Spermatophyta</taxon>
        <taxon>Magnoliopsida</taxon>
        <taxon>eudicotyledons</taxon>
        <taxon>Gunneridae</taxon>
        <taxon>Pentapetalae</taxon>
        <taxon>asterids</taxon>
        <taxon>campanulids</taxon>
        <taxon>Asterales</taxon>
        <taxon>Asteraceae</taxon>
        <taxon>Asteroideae</taxon>
        <taxon>Anthemideae</taxon>
        <taxon>Anthemidinae</taxon>
        <taxon>Tanacetum</taxon>
    </lineage>
</organism>
<evidence type="ECO:0000256" key="1">
    <source>
        <dbReference type="SAM" id="MobiDB-lite"/>
    </source>
</evidence>
<dbReference type="Gene3D" id="3.30.420.10">
    <property type="entry name" value="Ribonuclease H-like superfamily/Ribonuclease H"/>
    <property type="match status" value="1"/>
</dbReference>
<feature type="region of interest" description="Disordered" evidence="1">
    <location>
        <begin position="156"/>
        <end position="182"/>
    </location>
</feature>
<feature type="compositionally biased region" description="Basic and acidic residues" evidence="1">
    <location>
        <begin position="156"/>
        <end position="172"/>
    </location>
</feature>
<dbReference type="InterPro" id="IPR039537">
    <property type="entry name" value="Retrotran_Ty1/copia-like"/>
</dbReference>
<reference evidence="3" key="1">
    <citation type="journal article" date="2019" name="Sci. Rep.">
        <title>Draft genome of Tanacetum cinerariifolium, the natural source of mosquito coil.</title>
        <authorList>
            <person name="Yamashiro T."/>
            <person name="Shiraishi A."/>
            <person name="Satake H."/>
            <person name="Nakayama K."/>
        </authorList>
    </citation>
    <scope>NUCLEOTIDE SEQUENCE</scope>
</reference>
<dbReference type="InterPro" id="IPR057670">
    <property type="entry name" value="SH3_retrovirus"/>
</dbReference>
<dbReference type="InterPro" id="IPR036397">
    <property type="entry name" value="RNaseH_sf"/>
</dbReference>
<dbReference type="EMBL" id="BKCJ010197282">
    <property type="protein sequence ID" value="GEY65420.1"/>
    <property type="molecule type" value="Genomic_DNA"/>
</dbReference>
<proteinExistence type="predicted"/>
<dbReference type="InterPro" id="IPR012337">
    <property type="entry name" value="RNaseH-like_sf"/>
</dbReference>
<feature type="domain" description="Integrase catalytic" evidence="2">
    <location>
        <begin position="1"/>
        <end position="75"/>
    </location>
</feature>
<protein>
    <submittedName>
        <fullName evidence="3">Retrovirus-related Pol polyprotein from transposon TNT 1-94</fullName>
    </submittedName>
</protein>
<dbReference type="PROSITE" id="PS50994">
    <property type="entry name" value="INTEGRASE"/>
    <property type="match status" value="1"/>
</dbReference>
<dbReference type="Pfam" id="PF25597">
    <property type="entry name" value="SH3_retrovirus"/>
    <property type="match status" value="1"/>
</dbReference>
<dbReference type="AlphaFoldDB" id="A0A699HS97"/>
<dbReference type="GO" id="GO:0003676">
    <property type="term" value="F:nucleic acid binding"/>
    <property type="evidence" value="ECO:0007669"/>
    <property type="project" value="InterPro"/>
</dbReference>
<evidence type="ECO:0000313" key="3">
    <source>
        <dbReference type="EMBL" id="GEY65420.1"/>
    </source>
</evidence>
<evidence type="ECO:0000259" key="2">
    <source>
        <dbReference type="PROSITE" id="PS50994"/>
    </source>
</evidence>
<dbReference type="SUPFAM" id="SSF53098">
    <property type="entry name" value="Ribonuclease H-like"/>
    <property type="match status" value="1"/>
</dbReference>
<dbReference type="PANTHER" id="PTHR42648:SF32">
    <property type="entry name" value="RIBONUCLEASE H-LIKE DOMAIN, GAG-PRE-INTEGRASE DOMAIN PROTEIN-RELATED"/>
    <property type="match status" value="1"/>
</dbReference>
<dbReference type="PANTHER" id="PTHR42648">
    <property type="entry name" value="TRANSPOSASE, PUTATIVE-RELATED"/>
    <property type="match status" value="1"/>
</dbReference>
<feature type="compositionally biased region" description="Polar residues" evidence="1">
    <location>
        <begin position="173"/>
        <end position="182"/>
    </location>
</feature>
<dbReference type="GO" id="GO:0015074">
    <property type="term" value="P:DNA integration"/>
    <property type="evidence" value="ECO:0007669"/>
    <property type="project" value="InterPro"/>
</dbReference>
<comment type="caution">
    <text evidence="3">The sequence shown here is derived from an EMBL/GenBank/DDBJ whole genome shotgun (WGS) entry which is preliminary data.</text>
</comment>
<dbReference type="InterPro" id="IPR001584">
    <property type="entry name" value="Integrase_cat-core"/>
</dbReference>
<gene>
    <name evidence="3" type="ORF">Tci_437394</name>
</gene>